<dbReference type="Pfam" id="PF00483">
    <property type="entry name" value="NTP_transferase"/>
    <property type="match status" value="1"/>
</dbReference>
<dbReference type="InterPro" id="IPR005908">
    <property type="entry name" value="G1P_thy_trans_l"/>
</dbReference>
<dbReference type="EC" id="2.7.7.24" evidence="2"/>
<dbReference type="InterPro" id="IPR029044">
    <property type="entry name" value="Nucleotide-diphossugar_trans"/>
</dbReference>
<organism evidence="2 3">
    <name type="scientific">Actinomadura gamaensis</name>
    <dbReference type="NCBI Taxonomy" id="1763541"/>
    <lineage>
        <taxon>Bacteria</taxon>
        <taxon>Bacillati</taxon>
        <taxon>Actinomycetota</taxon>
        <taxon>Actinomycetes</taxon>
        <taxon>Streptosporangiales</taxon>
        <taxon>Thermomonosporaceae</taxon>
        <taxon>Actinomadura</taxon>
    </lineage>
</organism>
<feature type="domain" description="Nucleotidyl transferase" evidence="1">
    <location>
        <begin position="4"/>
        <end position="236"/>
    </location>
</feature>
<accession>A0ABV9U2U1</accession>
<dbReference type="SUPFAM" id="SSF53448">
    <property type="entry name" value="Nucleotide-diphospho-sugar transferases"/>
    <property type="match status" value="1"/>
</dbReference>
<comment type="caution">
    <text evidence="2">The sequence shown here is derived from an EMBL/GenBank/DDBJ whole genome shotgun (WGS) entry which is preliminary data.</text>
</comment>
<keyword evidence="2" id="KW-0548">Nucleotidyltransferase</keyword>
<evidence type="ECO:0000313" key="3">
    <source>
        <dbReference type="Proteomes" id="UP001595872"/>
    </source>
</evidence>
<dbReference type="RefSeq" id="WP_378258251.1">
    <property type="nucleotide sequence ID" value="NZ_JBHSIT010000006.1"/>
</dbReference>
<keyword evidence="2" id="KW-0808">Transferase</keyword>
<keyword evidence="3" id="KW-1185">Reference proteome</keyword>
<dbReference type="PANTHER" id="PTHR42883">
    <property type="entry name" value="GLUCOSE-1-PHOSPHATE THYMIDYLTRANSFERASE"/>
    <property type="match status" value="1"/>
</dbReference>
<gene>
    <name evidence="2" type="ORF">ACFPCY_22830</name>
</gene>
<dbReference type="CDD" id="cd04189">
    <property type="entry name" value="G1P_TT_long"/>
    <property type="match status" value="1"/>
</dbReference>
<evidence type="ECO:0000313" key="2">
    <source>
        <dbReference type="EMBL" id="MFC4910168.1"/>
    </source>
</evidence>
<protein>
    <submittedName>
        <fullName evidence="2">Glucose-1-phosphate thymidylyltransferase</fullName>
        <ecNumber evidence="2">2.7.7.24</ecNumber>
    </submittedName>
</protein>
<proteinExistence type="predicted"/>
<dbReference type="PANTHER" id="PTHR42883:SF2">
    <property type="entry name" value="THYMIDYLYLTRANSFERASE"/>
    <property type="match status" value="1"/>
</dbReference>
<dbReference type="NCBIfam" id="TIGR01208">
    <property type="entry name" value="rmlA_long"/>
    <property type="match status" value="1"/>
</dbReference>
<sequence length="354" mass="37157">MTMKALVLAGGTGTRLRPFSHSLAKQLIPVANRPVLFYGLEALAATGVQEVGIVVGERGEQIREAVGDGSAFGLRITCIPQERPAGLAHCVLIAEDFLGEDDFVLYLGDNVFLPGIRELTDAYAAVRPDAMITVQKVADPAEYGVAVNGPDGRVRRLVEKSREPVGDLAVAGAYVFSPAVHRAVRAIRPSARGELEITDALQWMVDRGLRVQAHRHEGYWKDAGRVADLLDCNRALLGALEPRIAGAVDARSRVGGPVVVEAGARIVRSRLTGPLIVGAGAVVRDSVVGPHTAIGAGCLVDGSGVADSVLLDGARLSGVRGLRHSLVGRDARLSSAPGPHRLVVGDDGRVVIGT</sequence>
<dbReference type="InterPro" id="IPR005835">
    <property type="entry name" value="NTP_transferase_dom"/>
</dbReference>
<dbReference type="EMBL" id="JBHSIT010000006">
    <property type="protein sequence ID" value="MFC4910168.1"/>
    <property type="molecule type" value="Genomic_DNA"/>
</dbReference>
<evidence type="ECO:0000259" key="1">
    <source>
        <dbReference type="Pfam" id="PF00483"/>
    </source>
</evidence>
<name>A0ABV9U2U1_9ACTN</name>
<dbReference type="Proteomes" id="UP001595872">
    <property type="component" value="Unassembled WGS sequence"/>
</dbReference>
<reference evidence="3" key="1">
    <citation type="journal article" date="2019" name="Int. J. Syst. Evol. Microbiol.">
        <title>The Global Catalogue of Microorganisms (GCM) 10K type strain sequencing project: providing services to taxonomists for standard genome sequencing and annotation.</title>
        <authorList>
            <consortium name="The Broad Institute Genomics Platform"/>
            <consortium name="The Broad Institute Genome Sequencing Center for Infectious Disease"/>
            <person name="Wu L."/>
            <person name="Ma J."/>
        </authorList>
    </citation>
    <scope>NUCLEOTIDE SEQUENCE [LARGE SCALE GENOMIC DNA]</scope>
    <source>
        <strain evidence="3">KLKA75</strain>
    </source>
</reference>
<dbReference type="Gene3D" id="2.160.10.10">
    <property type="entry name" value="Hexapeptide repeat proteins"/>
    <property type="match status" value="1"/>
</dbReference>
<dbReference type="GO" id="GO:0008879">
    <property type="term" value="F:glucose-1-phosphate thymidylyltransferase activity"/>
    <property type="evidence" value="ECO:0007669"/>
    <property type="project" value="UniProtKB-EC"/>
</dbReference>
<dbReference type="Gene3D" id="3.90.550.10">
    <property type="entry name" value="Spore Coat Polysaccharide Biosynthesis Protein SpsA, Chain A"/>
    <property type="match status" value="1"/>
</dbReference>